<evidence type="ECO:0000313" key="3">
    <source>
        <dbReference type="Proteomes" id="UP000230000"/>
    </source>
</evidence>
<sequence>MEMEEITVIAGTNRPGSRTLPIARQYIRLLQDYPVSTHLLSLEGLDLNKRTEQLKEIEDTLIIPVQKFIFILPEYNGSFSGAVKTFIDLTRYKECWYFKKALLTGVAEGKGGNLRGLEHFTGVLHFLKIVVHPNKLPISSVRQLVNAQGEITDEQTLRLIRQQIEEFLAL</sequence>
<feature type="domain" description="NADPH-dependent FMN reductase-like" evidence="1">
    <location>
        <begin position="6"/>
        <end position="138"/>
    </location>
</feature>
<dbReference type="EMBL" id="PGFG01000001">
    <property type="protein sequence ID" value="PJJ76351.1"/>
    <property type="molecule type" value="Genomic_DNA"/>
</dbReference>
<protein>
    <submittedName>
        <fullName evidence="2">NAD(P)H-dependent FMN reductase</fullName>
    </submittedName>
</protein>
<dbReference type="PANTHER" id="PTHR30543:SF21">
    <property type="entry name" value="NAD(P)H-DEPENDENT FMN REDUCTASE LOT6"/>
    <property type="match status" value="1"/>
</dbReference>
<dbReference type="OrthoDB" id="9812295at2"/>
<dbReference type="RefSeq" id="WP_100314847.1">
    <property type="nucleotide sequence ID" value="NZ_PGFG01000001.1"/>
</dbReference>
<dbReference type="Pfam" id="PF03358">
    <property type="entry name" value="FMN_red"/>
    <property type="match status" value="1"/>
</dbReference>
<dbReference type="GO" id="GO:0010181">
    <property type="term" value="F:FMN binding"/>
    <property type="evidence" value="ECO:0007669"/>
    <property type="project" value="TreeGrafter"/>
</dbReference>
<name>A0A2M9CWR3_9BACT</name>
<dbReference type="Gene3D" id="3.40.50.360">
    <property type="match status" value="1"/>
</dbReference>
<accession>A0A2M9CWR3</accession>
<dbReference type="AlphaFoldDB" id="A0A2M9CWR3"/>
<dbReference type="PANTHER" id="PTHR30543">
    <property type="entry name" value="CHROMATE REDUCTASE"/>
    <property type="match status" value="1"/>
</dbReference>
<organism evidence="2 3">
    <name type="scientific">Thermoflavifilum aggregans</name>
    <dbReference type="NCBI Taxonomy" id="454188"/>
    <lineage>
        <taxon>Bacteria</taxon>
        <taxon>Pseudomonadati</taxon>
        <taxon>Bacteroidota</taxon>
        <taxon>Chitinophagia</taxon>
        <taxon>Chitinophagales</taxon>
        <taxon>Chitinophagaceae</taxon>
        <taxon>Thermoflavifilum</taxon>
    </lineage>
</organism>
<evidence type="ECO:0000259" key="1">
    <source>
        <dbReference type="Pfam" id="PF03358"/>
    </source>
</evidence>
<comment type="caution">
    <text evidence="2">The sequence shown here is derived from an EMBL/GenBank/DDBJ whole genome shotgun (WGS) entry which is preliminary data.</text>
</comment>
<gene>
    <name evidence="2" type="ORF">BXY57_1964</name>
</gene>
<proteinExistence type="predicted"/>
<keyword evidence="3" id="KW-1185">Reference proteome</keyword>
<dbReference type="GO" id="GO:0016491">
    <property type="term" value="F:oxidoreductase activity"/>
    <property type="evidence" value="ECO:0007669"/>
    <property type="project" value="InterPro"/>
</dbReference>
<dbReference type="InterPro" id="IPR005025">
    <property type="entry name" value="FMN_Rdtase-like_dom"/>
</dbReference>
<dbReference type="InterPro" id="IPR050712">
    <property type="entry name" value="NAD(P)H-dep_reductase"/>
</dbReference>
<evidence type="ECO:0000313" key="2">
    <source>
        <dbReference type="EMBL" id="PJJ76351.1"/>
    </source>
</evidence>
<dbReference type="SUPFAM" id="SSF52218">
    <property type="entry name" value="Flavoproteins"/>
    <property type="match status" value="1"/>
</dbReference>
<dbReference type="InterPro" id="IPR029039">
    <property type="entry name" value="Flavoprotein-like_sf"/>
</dbReference>
<dbReference type="Proteomes" id="UP000230000">
    <property type="component" value="Unassembled WGS sequence"/>
</dbReference>
<reference evidence="2 3" key="1">
    <citation type="submission" date="2017-11" db="EMBL/GenBank/DDBJ databases">
        <title>Genomic Encyclopedia of Archaeal and Bacterial Type Strains, Phase II (KMG-II): From Individual Species to Whole Genera.</title>
        <authorList>
            <person name="Goeker M."/>
        </authorList>
    </citation>
    <scope>NUCLEOTIDE SEQUENCE [LARGE SCALE GENOMIC DNA]</scope>
    <source>
        <strain evidence="2 3">DSM 27268</strain>
    </source>
</reference>
<dbReference type="GO" id="GO:0005829">
    <property type="term" value="C:cytosol"/>
    <property type="evidence" value="ECO:0007669"/>
    <property type="project" value="TreeGrafter"/>
</dbReference>